<name>A0A8S5U8H6_9CAUD</name>
<dbReference type="EMBL" id="BK016037">
    <property type="protein sequence ID" value="DAF90785.1"/>
    <property type="molecule type" value="Genomic_DNA"/>
</dbReference>
<protein>
    <submittedName>
        <fullName evidence="1">Nuclease</fullName>
    </submittedName>
</protein>
<evidence type="ECO:0000313" key="1">
    <source>
        <dbReference type="EMBL" id="DAF90785.1"/>
    </source>
</evidence>
<proteinExistence type="predicted"/>
<dbReference type="InterPro" id="IPR011856">
    <property type="entry name" value="tRNA_endonuc-like_dom_sf"/>
</dbReference>
<dbReference type="GO" id="GO:0003676">
    <property type="term" value="F:nucleic acid binding"/>
    <property type="evidence" value="ECO:0007669"/>
    <property type="project" value="InterPro"/>
</dbReference>
<sequence length="168" mass="19262">MLERYEPNFDESEFIKSFMEARHLRTKKEALAALRKEIKKESYYQDKIKKALKAKYPKAFIKKISQGLYSEAGIPDILMIYEGHYYGFEVKRPVVGVPSKLQEETIRQIAAAGGTALFVRWPEEAIQAVEQYGNENMREIGVQIAAGLGDAIRESASILRSSYPRLRR</sequence>
<accession>A0A8S5U8H6</accession>
<reference evidence="1" key="1">
    <citation type="journal article" date="2021" name="Proc. Natl. Acad. Sci. U.S.A.">
        <title>A Catalog of Tens of Thousands of Viruses from Human Metagenomes Reveals Hidden Associations with Chronic Diseases.</title>
        <authorList>
            <person name="Tisza M.J."/>
            <person name="Buck C.B."/>
        </authorList>
    </citation>
    <scope>NUCLEOTIDE SEQUENCE</scope>
    <source>
        <strain evidence="1">Ctp7F23</strain>
    </source>
</reference>
<organism evidence="1">
    <name type="scientific">Myoviridae sp. ctp7F23</name>
    <dbReference type="NCBI Taxonomy" id="2825174"/>
    <lineage>
        <taxon>Viruses</taxon>
        <taxon>Duplodnaviria</taxon>
        <taxon>Heunggongvirae</taxon>
        <taxon>Uroviricota</taxon>
        <taxon>Caudoviricetes</taxon>
    </lineage>
</organism>
<dbReference type="Gene3D" id="3.40.1350.10">
    <property type="match status" value="1"/>
</dbReference>